<dbReference type="AlphaFoldDB" id="A0A4S2L3I9"/>
<proteinExistence type="predicted"/>
<dbReference type="Proteomes" id="UP000310200">
    <property type="component" value="Unassembled WGS sequence"/>
</dbReference>
<protein>
    <submittedName>
        <fullName evidence="2">Uncharacterized protein</fullName>
    </submittedName>
</protein>
<evidence type="ECO:0000313" key="3">
    <source>
        <dbReference type="Proteomes" id="UP000310200"/>
    </source>
</evidence>
<gene>
    <name evidence="2" type="ORF">DBV15_03210</name>
</gene>
<comment type="caution">
    <text evidence="2">The sequence shown here is derived from an EMBL/GenBank/DDBJ whole genome shotgun (WGS) entry which is preliminary data.</text>
</comment>
<reference evidence="2 3" key="1">
    <citation type="journal article" date="2019" name="Philos. Trans. R. Soc. Lond., B, Biol. Sci.">
        <title>Ant behaviour and brain gene expression of defending hosts depend on the ecological success of the intruding social parasite.</title>
        <authorList>
            <person name="Kaur R."/>
            <person name="Stoldt M."/>
            <person name="Jongepier E."/>
            <person name="Feldmeyer B."/>
            <person name="Menzel F."/>
            <person name="Bornberg-Bauer E."/>
            <person name="Foitzik S."/>
        </authorList>
    </citation>
    <scope>NUCLEOTIDE SEQUENCE [LARGE SCALE GENOMIC DNA]</scope>
    <source>
        <tissue evidence="2">Whole body</tissue>
    </source>
</reference>
<sequence length="191" mass="20908">MLIRGDRTPSSRRTRARYFPRADPSEVPEGKKSRSLRTIAENTRTSSEKAEGRAHGPLYSSLLTTLVWLRAIVARHARIGVDALARPGWGSGTPTAAARGTAYPARVAFRNRSGRSGTSSQRVSGRKGRHLGRAFNHSRSESYRCDVTQRSLAIANSRKRTNRRRTGISCAVANDVLGPLENSVSVVVVKI</sequence>
<organism evidence="2 3">
    <name type="scientific">Temnothorax longispinosus</name>
    <dbReference type="NCBI Taxonomy" id="300112"/>
    <lineage>
        <taxon>Eukaryota</taxon>
        <taxon>Metazoa</taxon>
        <taxon>Ecdysozoa</taxon>
        <taxon>Arthropoda</taxon>
        <taxon>Hexapoda</taxon>
        <taxon>Insecta</taxon>
        <taxon>Pterygota</taxon>
        <taxon>Neoptera</taxon>
        <taxon>Endopterygota</taxon>
        <taxon>Hymenoptera</taxon>
        <taxon>Apocrita</taxon>
        <taxon>Aculeata</taxon>
        <taxon>Formicoidea</taxon>
        <taxon>Formicidae</taxon>
        <taxon>Myrmicinae</taxon>
        <taxon>Temnothorax</taxon>
    </lineage>
</organism>
<feature type="region of interest" description="Disordered" evidence="1">
    <location>
        <begin position="1"/>
        <end position="53"/>
    </location>
</feature>
<evidence type="ECO:0000313" key="2">
    <source>
        <dbReference type="EMBL" id="TGZ57355.1"/>
    </source>
</evidence>
<name>A0A4S2L3I9_9HYME</name>
<keyword evidence="3" id="KW-1185">Reference proteome</keyword>
<accession>A0A4S2L3I9</accession>
<evidence type="ECO:0000256" key="1">
    <source>
        <dbReference type="SAM" id="MobiDB-lite"/>
    </source>
</evidence>
<dbReference type="EMBL" id="QBLH01000159">
    <property type="protein sequence ID" value="TGZ57355.1"/>
    <property type="molecule type" value="Genomic_DNA"/>
</dbReference>